<dbReference type="Pfam" id="PF02264">
    <property type="entry name" value="LamB"/>
    <property type="match status" value="1"/>
</dbReference>
<dbReference type="InterPro" id="IPR050286">
    <property type="entry name" value="G_neg_Bact_CarbUptk_Porin"/>
</dbReference>
<evidence type="ECO:0000256" key="5">
    <source>
        <dbReference type="ARBA" id="ARBA00022692"/>
    </source>
</evidence>
<evidence type="ECO:0000256" key="10">
    <source>
        <dbReference type="SAM" id="SignalP"/>
    </source>
</evidence>
<comment type="subcellular location">
    <subcellularLocation>
        <location evidence="1">Cell outer membrane</location>
        <topology evidence="1">Multi-pass membrane protein</topology>
    </subcellularLocation>
</comment>
<accession>A0ABT0YJY8</accession>
<comment type="similarity">
    <text evidence="2">Belongs to the porin LamB (TC 1.B.3) family.</text>
</comment>
<evidence type="ECO:0000256" key="1">
    <source>
        <dbReference type="ARBA" id="ARBA00004571"/>
    </source>
</evidence>
<proteinExistence type="inferred from homology"/>
<keyword evidence="4" id="KW-1134">Transmembrane beta strand</keyword>
<dbReference type="Gene3D" id="2.40.170.10">
    <property type="entry name" value="Porin, LamB type"/>
    <property type="match status" value="1"/>
</dbReference>
<evidence type="ECO:0000313" key="12">
    <source>
        <dbReference type="Proteomes" id="UP001165541"/>
    </source>
</evidence>
<comment type="caution">
    <text evidence="11">The sequence shown here is derived from an EMBL/GenBank/DDBJ whole genome shotgun (WGS) entry which is preliminary data.</text>
</comment>
<evidence type="ECO:0000256" key="7">
    <source>
        <dbReference type="ARBA" id="ARBA00023114"/>
    </source>
</evidence>
<reference evidence="11" key="1">
    <citation type="submission" date="2022-05" db="EMBL/GenBank/DDBJ databases">
        <title>Schlegelella sp. nov., isolated from mangrove soil.</title>
        <authorList>
            <person name="Liu Y."/>
            <person name="Ge X."/>
            <person name="Liu W."/>
        </authorList>
    </citation>
    <scope>NUCLEOTIDE SEQUENCE</scope>
    <source>
        <strain evidence="11">S2-27</strain>
    </source>
</reference>
<organism evidence="11 12">
    <name type="scientific">Caldimonas mangrovi</name>
    <dbReference type="NCBI Taxonomy" id="2944811"/>
    <lineage>
        <taxon>Bacteria</taxon>
        <taxon>Pseudomonadati</taxon>
        <taxon>Pseudomonadota</taxon>
        <taxon>Betaproteobacteria</taxon>
        <taxon>Burkholderiales</taxon>
        <taxon>Sphaerotilaceae</taxon>
        <taxon>Caldimonas</taxon>
    </lineage>
</organism>
<dbReference type="PANTHER" id="PTHR38762:SF1">
    <property type="entry name" value="CRYPTIC OUTER MEMBRANE PORIN BGLH-RELATED"/>
    <property type="match status" value="1"/>
</dbReference>
<evidence type="ECO:0000256" key="3">
    <source>
        <dbReference type="ARBA" id="ARBA00022448"/>
    </source>
</evidence>
<evidence type="ECO:0000256" key="2">
    <source>
        <dbReference type="ARBA" id="ARBA00007055"/>
    </source>
</evidence>
<keyword evidence="3" id="KW-0813">Transport</keyword>
<evidence type="ECO:0000256" key="4">
    <source>
        <dbReference type="ARBA" id="ARBA00022452"/>
    </source>
</evidence>
<feature type="signal peptide" evidence="10">
    <location>
        <begin position="1"/>
        <end position="27"/>
    </location>
</feature>
<keyword evidence="5" id="KW-0812">Transmembrane</keyword>
<protein>
    <submittedName>
        <fullName evidence="11">Carbohydrate porin</fullName>
    </submittedName>
</protein>
<feature type="chain" id="PRO_5045763557" evidence="10">
    <location>
        <begin position="28"/>
        <end position="400"/>
    </location>
</feature>
<evidence type="ECO:0000256" key="8">
    <source>
        <dbReference type="ARBA" id="ARBA00023136"/>
    </source>
</evidence>
<keyword evidence="12" id="KW-1185">Reference proteome</keyword>
<evidence type="ECO:0000256" key="9">
    <source>
        <dbReference type="ARBA" id="ARBA00023237"/>
    </source>
</evidence>
<dbReference type="SUPFAM" id="SSF56935">
    <property type="entry name" value="Porins"/>
    <property type="match status" value="1"/>
</dbReference>
<name>A0ABT0YJY8_9BURK</name>
<keyword evidence="9" id="KW-0998">Cell outer membrane</keyword>
<sequence>MSKRLHSRTVLGTVAIAAATICGSASALDSNGYFRAGPGATKKNAARACYGLNGPGLKYRLGNECDFYGEFFLSEKFDLEGVETKVQFTPNLWNGGTDSNDAKLGLAEMFVEGKGFDIAPDASFWIGKRYYARADVHIVDTFFTQQDGVGAGVKGIAMGPGKLAVAYFRDDDGDDDTAGDQPGNRLSAEFYDVAANPGGKLRFVGTLTDGTYTGGKNGVALTAQHTQDNLFGLGGNNNLWLQYAQGSANLNTGFGNLGAGSGTKGWRVVEALSWQVGRFGGQAMALWQQDRDDDGNKSNSISVGGRASYAFTKHFKLVSELGYSQKKPDGGETQKLTKFTLAPTLSTGSGFWSRPELRLYVTTAKWNAAANAAAGENGLTGIGDGRTRGTSYGAQVEIWW</sequence>
<dbReference type="RefSeq" id="WP_251777233.1">
    <property type="nucleotide sequence ID" value="NZ_JAMKFE010000003.1"/>
</dbReference>
<dbReference type="InterPro" id="IPR036998">
    <property type="entry name" value="Porin_LamB_sf"/>
</dbReference>
<keyword evidence="7" id="KW-0626">Porin</keyword>
<keyword evidence="8" id="KW-0472">Membrane</keyword>
<dbReference type="Proteomes" id="UP001165541">
    <property type="component" value="Unassembled WGS sequence"/>
</dbReference>
<gene>
    <name evidence="11" type="ORF">M8A51_05810</name>
</gene>
<evidence type="ECO:0000256" key="6">
    <source>
        <dbReference type="ARBA" id="ARBA00023065"/>
    </source>
</evidence>
<dbReference type="InterPro" id="IPR003192">
    <property type="entry name" value="Porin_LamB"/>
</dbReference>
<keyword evidence="10" id="KW-0732">Signal</keyword>
<keyword evidence="6" id="KW-0406">Ion transport</keyword>
<dbReference type="EMBL" id="JAMKFE010000003">
    <property type="protein sequence ID" value="MCM5679045.1"/>
    <property type="molecule type" value="Genomic_DNA"/>
</dbReference>
<evidence type="ECO:0000313" key="11">
    <source>
        <dbReference type="EMBL" id="MCM5679045.1"/>
    </source>
</evidence>
<dbReference type="PANTHER" id="PTHR38762">
    <property type="entry name" value="CRYPTIC OUTER MEMBRANE PORIN BGLH-RELATED"/>
    <property type="match status" value="1"/>
</dbReference>